<evidence type="ECO:0000256" key="2">
    <source>
        <dbReference type="ARBA" id="ARBA00005581"/>
    </source>
</evidence>
<proteinExistence type="inferred from homology"/>
<comment type="caution">
    <text evidence="7">The sequence shown here is derived from an EMBL/GenBank/DDBJ whole genome shotgun (WGS) entry which is preliminary data.</text>
</comment>
<organism evidence="7 8">
    <name type="scientific">Trichonephila inaurata madagascariensis</name>
    <dbReference type="NCBI Taxonomy" id="2747483"/>
    <lineage>
        <taxon>Eukaryota</taxon>
        <taxon>Metazoa</taxon>
        <taxon>Ecdysozoa</taxon>
        <taxon>Arthropoda</taxon>
        <taxon>Chelicerata</taxon>
        <taxon>Arachnida</taxon>
        <taxon>Araneae</taxon>
        <taxon>Araneomorphae</taxon>
        <taxon>Entelegynae</taxon>
        <taxon>Araneoidea</taxon>
        <taxon>Nephilidae</taxon>
        <taxon>Trichonephila</taxon>
        <taxon>Trichonephila inaurata</taxon>
    </lineage>
</organism>
<dbReference type="GO" id="GO:0060320">
    <property type="term" value="P:rejection of self pollen"/>
    <property type="evidence" value="ECO:0007669"/>
    <property type="project" value="UniProtKB-KW"/>
</dbReference>
<keyword evidence="3" id="KW-0713">Self-incompatibility</keyword>
<evidence type="ECO:0000313" key="8">
    <source>
        <dbReference type="Proteomes" id="UP000886998"/>
    </source>
</evidence>
<feature type="signal peptide" evidence="6">
    <location>
        <begin position="1"/>
        <end position="18"/>
    </location>
</feature>
<dbReference type="OrthoDB" id="6406524at2759"/>
<evidence type="ECO:0000256" key="3">
    <source>
        <dbReference type="ARBA" id="ARBA00022471"/>
    </source>
</evidence>
<name>A0A8X6XXI6_9ARAC</name>
<gene>
    <name evidence="7" type="primary">AVEN_94444_1</name>
    <name evidence="7" type="ORF">TNIN_384861</name>
</gene>
<dbReference type="AlphaFoldDB" id="A0A8X6XXI6"/>
<accession>A0A8X6XXI6</accession>
<evidence type="ECO:0000256" key="4">
    <source>
        <dbReference type="ARBA" id="ARBA00022525"/>
    </source>
</evidence>
<sequence>MGLYQFLVVLIAAGAVICDTYSNETFENVLDAPREPRDRFRLMVSNIDEQRVSDEIQDFINYDCERMVVIRNKAKDPFRLTCQSYHDTPKTLTIKPDHAFVFTFKPQKSGNTKFWCTVEYKMQFARFDVFNEALSYMCPRAIKEVYQYTVNHDGVHVDGDGKKNEGTKIRALFKGHNKFILWEEFQNNETDGFLYSGLVDGGMCSDIPEQFNDKPAAVTVCYNHCVHLYEHYGCRGEVQTVQANDDCIDVGLISDLNGKLSAIKGC</sequence>
<evidence type="ECO:0000256" key="6">
    <source>
        <dbReference type="SAM" id="SignalP"/>
    </source>
</evidence>
<evidence type="ECO:0000256" key="1">
    <source>
        <dbReference type="ARBA" id="ARBA00004613"/>
    </source>
</evidence>
<feature type="chain" id="PRO_5036459500" evidence="6">
    <location>
        <begin position="19"/>
        <end position="266"/>
    </location>
</feature>
<comment type="subcellular location">
    <subcellularLocation>
        <location evidence="1">Secreted</location>
    </subcellularLocation>
</comment>
<evidence type="ECO:0000313" key="7">
    <source>
        <dbReference type="EMBL" id="GFY62125.1"/>
    </source>
</evidence>
<dbReference type="Pfam" id="PF05938">
    <property type="entry name" value="Self-incomp_S1"/>
    <property type="match status" value="1"/>
</dbReference>
<keyword evidence="8" id="KW-1185">Reference proteome</keyword>
<dbReference type="Proteomes" id="UP000886998">
    <property type="component" value="Unassembled WGS sequence"/>
</dbReference>
<reference evidence="7" key="1">
    <citation type="submission" date="2020-08" db="EMBL/GenBank/DDBJ databases">
        <title>Multicomponent nature underlies the extraordinary mechanical properties of spider dragline silk.</title>
        <authorList>
            <person name="Kono N."/>
            <person name="Nakamura H."/>
            <person name="Mori M."/>
            <person name="Yoshida Y."/>
            <person name="Ohtoshi R."/>
            <person name="Malay A.D."/>
            <person name="Moran D.A.P."/>
            <person name="Tomita M."/>
            <person name="Numata K."/>
            <person name="Arakawa K."/>
        </authorList>
    </citation>
    <scope>NUCLEOTIDE SEQUENCE</scope>
</reference>
<keyword evidence="5 6" id="KW-0732">Signal</keyword>
<dbReference type="GO" id="GO:0005576">
    <property type="term" value="C:extracellular region"/>
    <property type="evidence" value="ECO:0007669"/>
    <property type="project" value="UniProtKB-SubCell"/>
</dbReference>
<keyword evidence="4" id="KW-0964">Secreted</keyword>
<dbReference type="InterPro" id="IPR010264">
    <property type="entry name" value="Self-incomp_S1"/>
</dbReference>
<comment type="similarity">
    <text evidence="2">Belongs to the plant self-incompatibility (S1) protein family.</text>
</comment>
<dbReference type="EMBL" id="BMAV01014079">
    <property type="protein sequence ID" value="GFY62125.1"/>
    <property type="molecule type" value="Genomic_DNA"/>
</dbReference>
<evidence type="ECO:0000256" key="5">
    <source>
        <dbReference type="ARBA" id="ARBA00022729"/>
    </source>
</evidence>
<protein>
    <submittedName>
        <fullName evidence="7">Uncharacterized protein</fullName>
    </submittedName>
</protein>